<reference evidence="2 3" key="1">
    <citation type="journal article" date="2019" name="Int. J. Syst. Evol. Microbiol.">
        <title>The Global Catalogue of Microorganisms (GCM) 10K type strain sequencing project: providing services to taxonomists for standard genome sequencing and annotation.</title>
        <authorList>
            <consortium name="The Broad Institute Genomics Platform"/>
            <consortium name="The Broad Institute Genome Sequencing Center for Infectious Disease"/>
            <person name="Wu L."/>
            <person name="Ma J."/>
        </authorList>
    </citation>
    <scope>NUCLEOTIDE SEQUENCE [LARGE SCALE GENOMIC DNA]</scope>
    <source>
        <strain evidence="2 3">JCM 15592</strain>
    </source>
</reference>
<dbReference type="SMART" id="SM00855">
    <property type="entry name" value="PGAM"/>
    <property type="match status" value="1"/>
</dbReference>
<dbReference type="Gene3D" id="3.40.50.1240">
    <property type="entry name" value="Phosphoglycerate mutase-like"/>
    <property type="match status" value="1"/>
</dbReference>
<dbReference type="PANTHER" id="PTHR48100:SF2">
    <property type="entry name" value="CONSERVED PROTEIN"/>
    <property type="match status" value="1"/>
</dbReference>
<evidence type="ECO:0000313" key="3">
    <source>
        <dbReference type="Proteomes" id="UP001499938"/>
    </source>
</evidence>
<evidence type="ECO:0000256" key="1">
    <source>
        <dbReference type="SAM" id="MobiDB-lite"/>
    </source>
</evidence>
<dbReference type="InterPro" id="IPR013078">
    <property type="entry name" value="His_Pase_superF_clade-1"/>
</dbReference>
<keyword evidence="3" id="KW-1185">Reference proteome</keyword>
<gene>
    <name evidence="2" type="ORF">GCM10009811_09260</name>
</gene>
<dbReference type="Pfam" id="PF00300">
    <property type="entry name" value="His_Phos_1"/>
    <property type="match status" value="1"/>
</dbReference>
<proteinExistence type="predicted"/>
<organism evidence="2 3">
    <name type="scientific">Nostocoides veronense</name>
    <dbReference type="NCBI Taxonomy" id="330836"/>
    <lineage>
        <taxon>Bacteria</taxon>
        <taxon>Bacillati</taxon>
        <taxon>Actinomycetota</taxon>
        <taxon>Actinomycetes</taxon>
        <taxon>Micrococcales</taxon>
        <taxon>Intrasporangiaceae</taxon>
        <taxon>Nostocoides</taxon>
    </lineage>
</organism>
<dbReference type="InterPro" id="IPR029033">
    <property type="entry name" value="His_PPase_superfam"/>
</dbReference>
<dbReference type="CDD" id="cd07067">
    <property type="entry name" value="HP_PGM_like"/>
    <property type="match status" value="1"/>
</dbReference>
<dbReference type="InterPro" id="IPR022492">
    <property type="entry name" value="Phosphomutase_MSMEG4193_put"/>
</dbReference>
<dbReference type="Proteomes" id="UP001499938">
    <property type="component" value="Unassembled WGS sequence"/>
</dbReference>
<name>A0ABN2LFE1_9MICO</name>
<dbReference type="PANTHER" id="PTHR48100">
    <property type="entry name" value="BROAD-SPECIFICITY PHOSPHATASE YOR283W-RELATED"/>
    <property type="match status" value="1"/>
</dbReference>
<dbReference type="EMBL" id="BAAAPO010000015">
    <property type="protein sequence ID" value="GAA1786337.1"/>
    <property type="molecule type" value="Genomic_DNA"/>
</dbReference>
<protein>
    <submittedName>
        <fullName evidence="2">Histidine phosphatase family protein</fullName>
    </submittedName>
</protein>
<sequence>MPTLLLIRHGRTSANATGILAGWLPGVELDERGVQQAERLADRLADLPVCRVVASPLTRTLQTAAPLASRWSLPVDEDPGIGECRYGAWTGRPLKELAGEELWRTVQRAPSSATFPPSDDFEHESIAEMAARGIATVRRIDREVAAEHGEHAIWMAISHGDVVKAIVADALGMHLDAFQRIVIDPASVSVIRYVAGGRPLVLGVNGPGVDLHGLIPPEQPTATDQPADPHTSDTAKIAADDGIIGGGPG</sequence>
<dbReference type="NCBIfam" id="TIGR03848">
    <property type="entry name" value="MSMEG_4193"/>
    <property type="match status" value="1"/>
</dbReference>
<accession>A0ABN2LFE1</accession>
<comment type="caution">
    <text evidence="2">The sequence shown here is derived from an EMBL/GenBank/DDBJ whole genome shotgun (WGS) entry which is preliminary data.</text>
</comment>
<dbReference type="RefSeq" id="WP_344081975.1">
    <property type="nucleotide sequence ID" value="NZ_BAAAPO010000015.1"/>
</dbReference>
<dbReference type="SUPFAM" id="SSF53254">
    <property type="entry name" value="Phosphoglycerate mutase-like"/>
    <property type="match status" value="1"/>
</dbReference>
<dbReference type="InterPro" id="IPR050275">
    <property type="entry name" value="PGM_Phosphatase"/>
</dbReference>
<evidence type="ECO:0000313" key="2">
    <source>
        <dbReference type="EMBL" id="GAA1786337.1"/>
    </source>
</evidence>
<feature type="region of interest" description="Disordered" evidence="1">
    <location>
        <begin position="217"/>
        <end position="249"/>
    </location>
</feature>